<keyword evidence="2" id="KW-0723">Serine/threonine-protein kinase</keyword>
<dbReference type="SMART" id="SM00220">
    <property type="entry name" value="S_TKc"/>
    <property type="match status" value="1"/>
</dbReference>
<protein>
    <recommendedName>
        <fullName evidence="1">non-specific serine/threonine protein kinase</fullName>
        <ecNumber evidence="1">2.7.11.1</ecNumber>
    </recommendedName>
</protein>
<keyword evidence="5 12" id="KW-0418">Kinase</keyword>
<dbReference type="InterPro" id="IPR011009">
    <property type="entry name" value="Kinase-like_dom_sf"/>
</dbReference>
<feature type="domain" description="Protein kinase" evidence="11">
    <location>
        <begin position="27"/>
        <end position="284"/>
    </location>
</feature>
<dbReference type="PANTHER" id="PTHR13902">
    <property type="entry name" value="SERINE/THREONINE-PROTEIN KINASE WNK WITH NO LYSINE -RELATED"/>
    <property type="match status" value="1"/>
</dbReference>
<dbReference type="Pfam" id="PF00069">
    <property type="entry name" value="Pkinase"/>
    <property type="match status" value="1"/>
</dbReference>
<dbReference type="Proteomes" id="UP001341840">
    <property type="component" value="Unassembled WGS sequence"/>
</dbReference>
<comment type="catalytic activity">
    <reaction evidence="8">
        <text>L-seryl-[protein] + ATP = O-phospho-L-seryl-[protein] + ADP + H(+)</text>
        <dbReference type="Rhea" id="RHEA:17989"/>
        <dbReference type="Rhea" id="RHEA-COMP:9863"/>
        <dbReference type="Rhea" id="RHEA-COMP:11604"/>
        <dbReference type="ChEBI" id="CHEBI:15378"/>
        <dbReference type="ChEBI" id="CHEBI:29999"/>
        <dbReference type="ChEBI" id="CHEBI:30616"/>
        <dbReference type="ChEBI" id="CHEBI:83421"/>
        <dbReference type="ChEBI" id="CHEBI:456216"/>
        <dbReference type="EC" id="2.7.11.1"/>
    </reaction>
</comment>
<dbReference type="InterPro" id="IPR024678">
    <property type="entry name" value="Kinase_OSR1/WNK_CCT"/>
</dbReference>
<evidence type="ECO:0000256" key="7">
    <source>
        <dbReference type="ARBA" id="ARBA00047899"/>
    </source>
</evidence>
<dbReference type="Gene3D" id="3.10.20.90">
    <property type="entry name" value="Phosphatidylinositol 3-kinase Catalytic Subunit, Chain A, domain 1"/>
    <property type="match status" value="1"/>
</dbReference>
<evidence type="ECO:0000256" key="5">
    <source>
        <dbReference type="ARBA" id="ARBA00022777"/>
    </source>
</evidence>
<keyword evidence="6" id="KW-0067">ATP-binding</keyword>
<dbReference type="InterPro" id="IPR008271">
    <property type="entry name" value="Ser/Thr_kinase_AS"/>
</dbReference>
<proteinExistence type="predicted"/>
<dbReference type="Pfam" id="PF12202">
    <property type="entry name" value="OSR1_C"/>
    <property type="match status" value="1"/>
</dbReference>
<feature type="region of interest" description="Disordered" evidence="10">
    <location>
        <begin position="698"/>
        <end position="723"/>
    </location>
</feature>
<sequence length="755" mass="85992">MSGVTHLEPEPDDPSEFVEVDPTGRYGRYNEILGKGASKTVYRAFDEYQGIEVAWNQVKLYDFLQSPEDLERLYCEIHLLKTLKHRNIMKFYTSWVDTANRNINFVTELFTSGTLRQYRLKHKRVHIRAVKHWCRQILRGLLYLHSHDPPVIHRDLKCDNIFINGNQGEVKIGDLGLAAILRKSHAAHCVGTPEFMAPEVYEEAYNELVDIYSFGMCILEMVTFEYPYSECTHPAQIYKKVISGKKPDALYKVKDPEVREFVEKCLATVSLRLSARELLDDPFLRVDDFDYDLRPVDSGELDDFGPLIRQPLFDLHRSYSNISNEYSNGFVYEGDWSSHPAEIEPNGIELFEYHDDDDEEPSEDVDISIKGKRKDDGGIFLRLRIADKEGRIRNIYFPFDIEMDTAISVATEMVAELDITDQDVTRIADMIDGEIASLVPDWKCGPGIDESPRFSKQGLCHNCVSNHTSSGSLLDFISQNPGSKNLQLGECCRRGCASMHGRFEEITFESEDYDNDVKNLPNISSQSHSLQYQGLWNQHESRELSPVASDQSHSDEQYEQLDKSIAAEDKGQDHWETKFASNTGSALGNLSGTHYFSTIRSLGCDAEGDYEEEIQKELRWLKAKYQMELRELKDQHLGLTSKSSSNANDKVKHKAEQELVMPPHLLTETLKGSNDMIHLKCFTNNLNCDDTTNHPPHCNKSSIPDSDAQRAQNREAMESLSEEEGMVTAKNFFSGTLLPHSLHRTVSLPVDAVDV</sequence>
<keyword evidence="3 12" id="KW-0808">Transferase</keyword>
<dbReference type="CDD" id="cd13983">
    <property type="entry name" value="STKc_WNK"/>
    <property type="match status" value="1"/>
</dbReference>
<gene>
    <name evidence="12" type="primary">WNK1_2</name>
    <name evidence="12" type="ORF">PIB30_072742</name>
</gene>
<dbReference type="PROSITE" id="PS00108">
    <property type="entry name" value="PROTEIN_KINASE_ST"/>
    <property type="match status" value="1"/>
</dbReference>
<organism evidence="12 13">
    <name type="scientific">Stylosanthes scabra</name>
    <dbReference type="NCBI Taxonomy" id="79078"/>
    <lineage>
        <taxon>Eukaryota</taxon>
        <taxon>Viridiplantae</taxon>
        <taxon>Streptophyta</taxon>
        <taxon>Embryophyta</taxon>
        <taxon>Tracheophyta</taxon>
        <taxon>Spermatophyta</taxon>
        <taxon>Magnoliopsida</taxon>
        <taxon>eudicotyledons</taxon>
        <taxon>Gunneridae</taxon>
        <taxon>Pentapetalae</taxon>
        <taxon>rosids</taxon>
        <taxon>fabids</taxon>
        <taxon>Fabales</taxon>
        <taxon>Fabaceae</taxon>
        <taxon>Papilionoideae</taxon>
        <taxon>50 kb inversion clade</taxon>
        <taxon>dalbergioids sensu lato</taxon>
        <taxon>Dalbergieae</taxon>
        <taxon>Pterocarpus clade</taxon>
        <taxon>Stylosanthes</taxon>
    </lineage>
</organism>
<dbReference type="InterPro" id="IPR050588">
    <property type="entry name" value="WNK_Ser-Thr_kinase"/>
</dbReference>
<dbReference type="PROSITE" id="PS50011">
    <property type="entry name" value="PROTEIN_KINASE_DOM"/>
    <property type="match status" value="1"/>
</dbReference>
<accession>A0ABU6YQZ7</accession>
<dbReference type="GO" id="GO:0004674">
    <property type="term" value="F:protein serine/threonine kinase activity"/>
    <property type="evidence" value="ECO:0007669"/>
    <property type="project" value="UniProtKB-EC"/>
</dbReference>
<keyword evidence="9" id="KW-0175">Coiled coil</keyword>
<keyword evidence="13" id="KW-1185">Reference proteome</keyword>
<dbReference type="Gene3D" id="1.10.510.10">
    <property type="entry name" value="Transferase(Phosphotransferase) domain 1"/>
    <property type="match status" value="1"/>
</dbReference>
<evidence type="ECO:0000256" key="3">
    <source>
        <dbReference type="ARBA" id="ARBA00022679"/>
    </source>
</evidence>
<evidence type="ECO:0000256" key="1">
    <source>
        <dbReference type="ARBA" id="ARBA00012513"/>
    </source>
</evidence>
<evidence type="ECO:0000313" key="12">
    <source>
        <dbReference type="EMBL" id="MED6211338.1"/>
    </source>
</evidence>
<dbReference type="SUPFAM" id="SSF56112">
    <property type="entry name" value="Protein kinase-like (PK-like)"/>
    <property type="match status" value="1"/>
</dbReference>
<evidence type="ECO:0000256" key="6">
    <source>
        <dbReference type="ARBA" id="ARBA00022840"/>
    </source>
</evidence>
<evidence type="ECO:0000256" key="8">
    <source>
        <dbReference type="ARBA" id="ARBA00048679"/>
    </source>
</evidence>
<evidence type="ECO:0000256" key="2">
    <source>
        <dbReference type="ARBA" id="ARBA00022527"/>
    </source>
</evidence>
<evidence type="ECO:0000259" key="11">
    <source>
        <dbReference type="PROSITE" id="PS50011"/>
    </source>
</evidence>
<dbReference type="Gene3D" id="3.30.200.20">
    <property type="entry name" value="Phosphorylase Kinase, domain 1"/>
    <property type="match status" value="1"/>
</dbReference>
<dbReference type="EMBL" id="JASCZI010242523">
    <property type="protein sequence ID" value="MED6211338.1"/>
    <property type="molecule type" value="Genomic_DNA"/>
</dbReference>
<evidence type="ECO:0000256" key="10">
    <source>
        <dbReference type="SAM" id="MobiDB-lite"/>
    </source>
</evidence>
<dbReference type="EC" id="2.7.11.1" evidence="1"/>
<reference evidence="12 13" key="1">
    <citation type="journal article" date="2023" name="Plants (Basel)">
        <title>Bridging the Gap: Combining Genomics and Transcriptomics Approaches to Understand Stylosanthes scabra, an Orphan Legume from the Brazilian Caatinga.</title>
        <authorList>
            <person name="Ferreira-Neto J.R.C."/>
            <person name="da Silva M.D."/>
            <person name="Binneck E."/>
            <person name="de Melo N.F."/>
            <person name="da Silva R.H."/>
            <person name="de Melo A.L.T.M."/>
            <person name="Pandolfi V."/>
            <person name="Bustamante F.O."/>
            <person name="Brasileiro-Vidal A.C."/>
            <person name="Benko-Iseppon A.M."/>
        </authorList>
    </citation>
    <scope>NUCLEOTIDE SEQUENCE [LARGE SCALE GENOMIC DNA]</scope>
    <source>
        <tissue evidence="12">Leaves</tissue>
    </source>
</reference>
<dbReference type="InterPro" id="IPR000719">
    <property type="entry name" value="Prot_kinase_dom"/>
</dbReference>
<evidence type="ECO:0000256" key="9">
    <source>
        <dbReference type="SAM" id="Coils"/>
    </source>
</evidence>
<name>A0ABU6YQZ7_9FABA</name>
<feature type="region of interest" description="Disordered" evidence="10">
    <location>
        <begin position="541"/>
        <end position="560"/>
    </location>
</feature>
<evidence type="ECO:0000256" key="4">
    <source>
        <dbReference type="ARBA" id="ARBA00022741"/>
    </source>
</evidence>
<feature type="region of interest" description="Disordered" evidence="10">
    <location>
        <begin position="1"/>
        <end position="20"/>
    </location>
</feature>
<evidence type="ECO:0000313" key="13">
    <source>
        <dbReference type="Proteomes" id="UP001341840"/>
    </source>
</evidence>
<feature type="coiled-coil region" evidence="9">
    <location>
        <begin position="615"/>
        <end position="642"/>
    </location>
</feature>
<comment type="caution">
    <text evidence="12">The sequence shown here is derived from an EMBL/GenBank/DDBJ whole genome shotgun (WGS) entry which is preliminary data.</text>
</comment>
<comment type="catalytic activity">
    <reaction evidence="7">
        <text>L-threonyl-[protein] + ATP = O-phospho-L-threonyl-[protein] + ADP + H(+)</text>
        <dbReference type="Rhea" id="RHEA:46608"/>
        <dbReference type="Rhea" id="RHEA-COMP:11060"/>
        <dbReference type="Rhea" id="RHEA-COMP:11605"/>
        <dbReference type="ChEBI" id="CHEBI:15378"/>
        <dbReference type="ChEBI" id="CHEBI:30013"/>
        <dbReference type="ChEBI" id="CHEBI:30616"/>
        <dbReference type="ChEBI" id="CHEBI:61977"/>
        <dbReference type="ChEBI" id="CHEBI:456216"/>
        <dbReference type="EC" id="2.7.11.1"/>
    </reaction>
</comment>
<feature type="compositionally biased region" description="Acidic residues" evidence="10">
    <location>
        <begin position="10"/>
        <end position="19"/>
    </location>
</feature>
<keyword evidence="4" id="KW-0547">Nucleotide-binding</keyword>